<evidence type="ECO:0000313" key="3">
    <source>
        <dbReference type="EMBL" id="SSW98682.1"/>
    </source>
</evidence>
<keyword evidence="2" id="KW-0472">Membrane</keyword>
<keyword evidence="2" id="KW-1133">Transmembrane helix</keyword>
<dbReference type="VEuPathDB" id="VectorBase:CSON012006"/>
<sequence length="383" mass="43707">MVKTKELEFIPPKKRKEPKTKDPSKANNGTSHINVDHITKIQGKSKDGLKSSLIQKKWNSAEIIDAPTVFNNKLNPDNHTESEENELNLYENISQKPLRSSTVTPNSYASEESSFDGIVKSTKSQELLTSEKGSTKKRVNIRTDLDIDCDDKERNSPSVSHKYQDLESGETSILNPDENSLDRFNTHKSTDNYLTMTGTIKRGKKLGQEFNVQLNISRDELEKINQFAVKKSEEQKQDGCCVCKLGVGLHIFLLSLICFPFVLIINSVYSFYIGTLTWYNLFTFFSQEKTIFHRIFITPFLIVAYPITILLFTIGLGIYGGFKQISLRFHVWFNEICDLEKGFYGWLCGVLRLSDCSPYEVVILTDIREDPTIRHSSTEELSL</sequence>
<evidence type="ECO:0000256" key="2">
    <source>
        <dbReference type="SAM" id="Phobius"/>
    </source>
</evidence>
<evidence type="ECO:0000313" key="4">
    <source>
        <dbReference type="EMBL" id="SSX19068.1"/>
    </source>
</evidence>
<dbReference type="PANTHER" id="PTHR31777">
    <property type="entry name" value="TRANSMEMBRANE PROTEIN 169"/>
    <property type="match status" value="1"/>
</dbReference>
<dbReference type="PANTHER" id="PTHR31777:SF0">
    <property type="entry name" value="TRANSMEMBRANE PROTEIN 169"/>
    <property type="match status" value="1"/>
</dbReference>
<dbReference type="EMBL" id="UFQT01000054">
    <property type="protein sequence ID" value="SSX19068.1"/>
    <property type="molecule type" value="Genomic_DNA"/>
</dbReference>
<feature type="region of interest" description="Disordered" evidence="1">
    <location>
        <begin position="148"/>
        <end position="181"/>
    </location>
</feature>
<feature type="transmembrane region" description="Helical" evidence="2">
    <location>
        <begin position="251"/>
        <end position="272"/>
    </location>
</feature>
<dbReference type="AlphaFoldDB" id="A0A336K4B7"/>
<feature type="compositionally biased region" description="Polar residues" evidence="1">
    <location>
        <begin position="169"/>
        <end position="178"/>
    </location>
</feature>
<proteinExistence type="predicted"/>
<reference evidence="3" key="1">
    <citation type="submission" date="2018-04" db="EMBL/GenBank/DDBJ databases">
        <authorList>
            <person name="Go L.Y."/>
            <person name="Mitchell J.A."/>
        </authorList>
    </citation>
    <scope>NUCLEOTIDE SEQUENCE</scope>
    <source>
        <tissue evidence="3">Whole organism</tissue>
    </source>
</reference>
<feature type="region of interest" description="Disordered" evidence="1">
    <location>
        <begin position="91"/>
        <end position="116"/>
    </location>
</feature>
<feature type="transmembrane region" description="Helical" evidence="2">
    <location>
        <begin position="292"/>
        <end position="319"/>
    </location>
</feature>
<reference evidence="4" key="2">
    <citation type="submission" date="2018-07" db="EMBL/GenBank/DDBJ databases">
        <authorList>
            <person name="Quirk P.G."/>
            <person name="Krulwich T.A."/>
        </authorList>
    </citation>
    <scope>NUCLEOTIDE SEQUENCE</scope>
</reference>
<protein>
    <submittedName>
        <fullName evidence="3">CSON012006 protein</fullName>
    </submittedName>
</protein>
<feature type="compositionally biased region" description="Polar residues" evidence="1">
    <location>
        <begin position="93"/>
        <end position="112"/>
    </location>
</feature>
<accession>A0A336K4B7</accession>
<keyword evidence="2" id="KW-0812">Transmembrane</keyword>
<name>A0A336K4B7_CULSO</name>
<evidence type="ECO:0000256" key="1">
    <source>
        <dbReference type="SAM" id="MobiDB-lite"/>
    </source>
</evidence>
<dbReference type="EMBL" id="UFQS01000054">
    <property type="protein sequence ID" value="SSW98682.1"/>
    <property type="molecule type" value="Genomic_DNA"/>
</dbReference>
<feature type="region of interest" description="Disordered" evidence="1">
    <location>
        <begin position="1"/>
        <end position="34"/>
    </location>
</feature>
<dbReference type="OMA" id="WLCSFLH"/>
<gene>
    <name evidence="3" type="primary">CSON012006</name>
</gene>
<dbReference type="Pfam" id="PF15052">
    <property type="entry name" value="TMEM169"/>
    <property type="match status" value="1"/>
</dbReference>
<organism evidence="3">
    <name type="scientific">Culicoides sonorensis</name>
    <name type="common">Biting midge</name>
    <dbReference type="NCBI Taxonomy" id="179676"/>
    <lineage>
        <taxon>Eukaryota</taxon>
        <taxon>Metazoa</taxon>
        <taxon>Ecdysozoa</taxon>
        <taxon>Arthropoda</taxon>
        <taxon>Hexapoda</taxon>
        <taxon>Insecta</taxon>
        <taxon>Pterygota</taxon>
        <taxon>Neoptera</taxon>
        <taxon>Endopterygota</taxon>
        <taxon>Diptera</taxon>
        <taxon>Nematocera</taxon>
        <taxon>Chironomoidea</taxon>
        <taxon>Ceratopogonidae</taxon>
        <taxon>Ceratopogoninae</taxon>
        <taxon>Culicoides</taxon>
        <taxon>Monoculicoides</taxon>
    </lineage>
</organism>
<dbReference type="InterPro" id="IPR029386">
    <property type="entry name" value="TMEM169"/>
</dbReference>